<accession>A0A5J6HZ66</accession>
<sequence>MVSSAGPGIAPGYAERAARLPGVAAASGQLSVDGELSRADADQDDDASVIGGNLVVMRADAVPDLLDLGVHTGSLARLGETSVALAW</sequence>
<gene>
    <name evidence="1" type="ORF">CP976_15725</name>
</gene>
<name>A0A5J6HZ66_STRC4</name>
<protein>
    <submittedName>
        <fullName evidence="1">Uncharacterized protein</fullName>
    </submittedName>
</protein>
<evidence type="ECO:0000313" key="2">
    <source>
        <dbReference type="Proteomes" id="UP000326598"/>
    </source>
</evidence>
<proteinExistence type="predicted"/>
<dbReference type="KEGG" id="scoe:CP976_15725"/>
<evidence type="ECO:0000313" key="1">
    <source>
        <dbReference type="EMBL" id="QEV25459.1"/>
    </source>
</evidence>
<dbReference type="EMBL" id="CP023694">
    <property type="protein sequence ID" value="QEV25459.1"/>
    <property type="molecule type" value="Genomic_DNA"/>
</dbReference>
<dbReference type="Proteomes" id="UP000326598">
    <property type="component" value="Chromosome"/>
</dbReference>
<dbReference type="GeneID" id="91417518"/>
<dbReference type="RefSeq" id="WP_167537346.1">
    <property type="nucleotide sequence ID" value="NZ_CP023694.1"/>
</dbReference>
<reference evidence="1 2" key="1">
    <citation type="submission" date="2017-09" db="EMBL/GenBank/DDBJ databases">
        <authorList>
            <person name="Lee N."/>
            <person name="Cho B.-K."/>
        </authorList>
    </citation>
    <scope>NUCLEOTIDE SEQUENCE [LARGE SCALE GENOMIC DNA]</scope>
    <source>
        <strain evidence="1 2">ATCC 13740</strain>
    </source>
</reference>
<dbReference type="AlphaFoldDB" id="A0A5J6HZ66"/>
<organism evidence="1 2">
    <name type="scientific">Streptomyces coeruleorubidus</name>
    <dbReference type="NCBI Taxonomy" id="116188"/>
    <lineage>
        <taxon>Bacteria</taxon>
        <taxon>Bacillati</taxon>
        <taxon>Actinomycetota</taxon>
        <taxon>Actinomycetes</taxon>
        <taxon>Kitasatosporales</taxon>
        <taxon>Streptomycetaceae</taxon>
        <taxon>Streptomyces</taxon>
    </lineage>
</organism>